<sequence length="34" mass="4074">VIAKIPGVKRPRKYFFSTKKSSRKSSKKIQETWY</sequence>
<organism evidence="1">
    <name type="scientific">marine sediment metagenome</name>
    <dbReference type="NCBI Taxonomy" id="412755"/>
    <lineage>
        <taxon>unclassified sequences</taxon>
        <taxon>metagenomes</taxon>
        <taxon>ecological metagenomes</taxon>
    </lineage>
</organism>
<proteinExistence type="predicted"/>
<accession>X1RZN3</accession>
<dbReference type="AlphaFoldDB" id="X1RZN3"/>
<protein>
    <submittedName>
        <fullName evidence="1">Uncharacterized protein</fullName>
    </submittedName>
</protein>
<name>X1RZN3_9ZZZZ</name>
<reference evidence="1" key="1">
    <citation type="journal article" date="2014" name="Front. Microbiol.">
        <title>High frequency of phylogenetically diverse reductive dehalogenase-homologous genes in deep subseafloor sedimentary metagenomes.</title>
        <authorList>
            <person name="Kawai M."/>
            <person name="Futagami T."/>
            <person name="Toyoda A."/>
            <person name="Takaki Y."/>
            <person name="Nishi S."/>
            <person name="Hori S."/>
            <person name="Arai W."/>
            <person name="Tsubouchi T."/>
            <person name="Morono Y."/>
            <person name="Uchiyama I."/>
            <person name="Ito T."/>
            <person name="Fujiyama A."/>
            <person name="Inagaki F."/>
            <person name="Takami H."/>
        </authorList>
    </citation>
    <scope>NUCLEOTIDE SEQUENCE</scope>
    <source>
        <strain evidence="1">Expedition CK06-06</strain>
    </source>
</reference>
<feature type="non-terminal residue" evidence="1">
    <location>
        <position position="1"/>
    </location>
</feature>
<dbReference type="EMBL" id="BARW01011324">
    <property type="protein sequence ID" value="GAI86103.1"/>
    <property type="molecule type" value="Genomic_DNA"/>
</dbReference>
<gene>
    <name evidence="1" type="ORF">S12H4_21881</name>
</gene>
<evidence type="ECO:0000313" key="1">
    <source>
        <dbReference type="EMBL" id="GAI86103.1"/>
    </source>
</evidence>
<comment type="caution">
    <text evidence="1">The sequence shown here is derived from an EMBL/GenBank/DDBJ whole genome shotgun (WGS) entry which is preliminary data.</text>
</comment>